<organism evidence="2 3">
    <name type="scientific">Patiriisocius marinus</name>
    <dbReference type="NCBI Taxonomy" id="1397112"/>
    <lineage>
        <taxon>Bacteria</taxon>
        <taxon>Pseudomonadati</taxon>
        <taxon>Bacteroidota</taxon>
        <taxon>Flavobacteriia</taxon>
        <taxon>Flavobacteriales</taxon>
        <taxon>Flavobacteriaceae</taxon>
        <taxon>Patiriisocius</taxon>
    </lineage>
</organism>
<keyword evidence="3" id="KW-1185">Reference proteome</keyword>
<gene>
    <name evidence="2" type="ORF">ULMA_02340</name>
</gene>
<proteinExistence type="predicted"/>
<evidence type="ECO:0000256" key="1">
    <source>
        <dbReference type="SAM" id="Phobius"/>
    </source>
</evidence>
<feature type="transmembrane region" description="Helical" evidence="1">
    <location>
        <begin position="45"/>
        <end position="66"/>
    </location>
</feature>
<dbReference type="AlphaFoldDB" id="A0A5J4IU49"/>
<accession>A0A5J4IU49</accession>
<keyword evidence="1" id="KW-0472">Membrane</keyword>
<protein>
    <submittedName>
        <fullName evidence="2">Uncharacterized protein</fullName>
    </submittedName>
</protein>
<evidence type="ECO:0000313" key="2">
    <source>
        <dbReference type="EMBL" id="GER58126.1"/>
    </source>
</evidence>
<dbReference type="Proteomes" id="UP000326509">
    <property type="component" value="Unassembled WGS sequence"/>
</dbReference>
<sequence length="190" mass="22439">MGLFSVINFNDSFTNNTLIIKKIMNYEFRLAQTGIKRIYYYGNPIFGSLQSALLPTFVLVLIYKYILIKYIQFFQGKQSMFIIVSAITYLVSFLLLYRKKKYIQWDERNIRFKNINGYTAIVGVDKIKSIKIERGKGIYVTHDNFIDETRNGTYLIPFENLGRNYNIDVDIITEDFKKLYPNLILEDKEL</sequence>
<keyword evidence="1" id="KW-0812">Transmembrane</keyword>
<keyword evidence="1" id="KW-1133">Transmembrane helix</keyword>
<comment type="caution">
    <text evidence="2">The sequence shown here is derived from an EMBL/GenBank/DDBJ whole genome shotgun (WGS) entry which is preliminary data.</text>
</comment>
<evidence type="ECO:0000313" key="3">
    <source>
        <dbReference type="Proteomes" id="UP000326509"/>
    </source>
</evidence>
<reference evidence="2 3" key="1">
    <citation type="submission" date="2019-08" db="EMBL/GenBank/DDBJ databases">
        <title>Draft genome sequence of Ulvibacter marinus type strain NBRC 109484.</title>
        <authorList>
            <person name="Kawano K."/>
            <person name="Ushijima N."/>
            <person name="Kihara M."/>
            <person name="Itoh H."/>
        </authorList>
    </citation>
    <scope>NUCLEOTIDE SEQUENCE [LARGE SCALE GENOMIC DNA]</scope>
    <source>
        <strain evidence="2 3">NBRC 109484</strain>
    </source>
</reference>
<dbReference type="EMBL" id="BKCG01000001">
    <property type="protein sequence ID" value="GER58126.1"/>
    <property type="molecule type" value="Genomic_DNA"/>
</dbReference>
<name>A0A5J4IU49_9FLAO</name>
<feature type="transmembrane region" description="Helical" evidence="1">
    <location>
        <begin position="78"/>
        <end position="97"/>
    </location>
</feature>